<gene>
    <name evidence="1" type="ORF">AF72_03850</name>
</gene>
<evidence type="ECO:0000313" key="1">
    <source>
        <dbReference type="EMBL" id="EWS78709.1"/>
    </source>
</evidence>
<dbReference type="AlphaFoldDB" id="Z9JKL0"/>
<dbReference type="EMBL" id="JDSQ01000005">
    <property type="protein sequence ID" value="EWS78709.1"/>
    <property type="molecule type" value="Genomic_DNA"/>
</dbReference>
<sequence length="78" mass="8947">MLGVLDPTGKAKTFVEARKGIRTKEAIHFVGNLHDFIHNLSVVPDQTEVKMIWEKWHDYFDGLFRHVANVALVKSKES</sequence>
<evidence type="ECO:0000313" key="2">
    <source>
        <dbReference type="Proteomes" id="UP000020406"/>
    </source>
</evidence>
<accession>Z9JKL0</accession>
<proteinExistence type="predicted"/>
<name>Z9JKL0_9GAMM</name>
<dbReference type="STRING" id="1444770.AF72_03850"/>
<dbReference type="KEGG" id="xtw:AB672_03475"/>
<comment type="caution">
    <text evidence="1">The sequence shown here is derived from an EMBL/GenBank/DDBJ whole genome shotgun (WGS) entry which is preliminary data.</text>
</comment>
<protein>
    <submittedName>
        <fullName evidence="1">Uncharacterized protein</fullName>
    </submittedName>
</protein>
<organism evidence="1 2">
    <name type="scientific">Xylella taiwanensis</name>
    <dbReference type="NCBI Taxonomy" id="1444770"/>
    <lineage>
        <taxon>Bacteria</taxon>
        <taxon>Pseudomonadati</taxon>
        <taxon>Pseudomonadota</taxon>
        <taxon>Gammaproteobacteria</taxon>
        <taxon>Lysobacterales</taxon>
        <taxon>Lysobacteraceae</taxon>
        <taxon>Xylella</taxon>
    </lineage>
</organism>
<dbReference type="PATRIC" id="fig|1444770.3.peg.941"/>
<dbReference type="Proteomes" id="UP000020406">
    <property type="component" value="Unassembled WGS sequence"/>
</dbReference>
<reference evidence="1 2" key="1">
    <citation type="journal article" date="2014" name="Genome Announc.">
        <title>Draft Genome Sequence of Xylella fastidiosa Pear Leaf Scorch Strain in Taiwan.</title>
        <authorList>
            <person name="Su C.C."/>
            <person name="Deng W.L."/>
            <person name="Jan F.J."/>
            <person name="Chang C.J."/>
            <person name="Huang H."/>
            <person name="Chen J."/>
        </authorList>
    </citation>
    <scope>NUCLEOTIDE SEQUENCE [LARGE SCALE GENOMIC DNA]</scope>
    <source>
        <strain evidence="1 2">PLS229</strain>
    </source>
</reference>